<feature type="domain" description="Clp R" evidence="3">
    <location>
        <begin position="2"/>
        <end position="145"/>
    </location>
</feature>
<dbReference type="PANTHER" id="PTHR47016">
    <property type="entry name" value="ATP-DEPENDENT CLP PROTEASE ATP-BINDING SUBUNIT CLPT1, CHLOROPLASTIC"/>
    <property type="match status" value="1"/>
</dbReference>
<organism evidence="4 5">
    <name type="scientific">Sphaerisporangium aureirubrum</name>
    <dbReference type="NCBI Taxonomy" id="1544736"/>
    <lineage>
        <taxon>Bacteria</taxon>
        <taxon>Bacillati</taxon>
        <taxon>Actinomycetota</taxon>
        <taxon>Actinomycetes</taxon>
        <taxon>Streptosporangiales</taxon>
        <taxon>Streptosporangiaceae</taxon>
        <taxon>Sphaerisporangium</taxon>
    </lineage>
</organism>
<dbReference type="PANTHER" id="PTHR47016:SF5">
    <property type="entry name" value="CLP DOMAIN SUPERFAMILY PROTEIN"/>
    <property type="match status" value="1"/>
</dbReference>
<name>A0ABW1NJ07_9ACTN</name>
<dbReference type="GO" id="GO:0006508">
    <property type="term" value="P:proteolysis"/>
    <property type="evidence" value="ECO:0007669"/>
    <property type="project" value="UniProtKB-KW"/>
</dbReference>
<keyword evidence="1" id="KW-0677">Repeat</keyword>
<dbReference type="GO" id="GO:0008233">
    <property type="term" value="F:peptidase activity"/>
    <property type="evidence" value="ECO:0007669"/>
    <property type="project" value="UniProtKB-KW"/>
</dbReference>
<dbReference type="Gene3D" id="1.10.1780.10">
    <property type="entry name" value="Clp, N-terminal domain"/>
    <property type="match status" value="1"/>
</dbReference>
<keyword evidence="4" id="KW-0645">Protease</keyword>
<reference evidence="5" key="1">
    <citation type="journal article" date="2019" name="Int. J. Syst. Evol. Microbiol.">
        <title>The Global Catalogue of Microorganisms (GCM) 10K type strain sequencing project: providing services to taxonomists for standard genome sequencing and annotation.</title>
        <authorList>
            <consortium name="The Broad Institute Genomics Platform"/>
            <consortium name="The Broad Institute Genome Sequencing Center for Infectious Disease"/>
            <person name="Wu L."/>
            <person name="Ma J."/>
        </authorList>
    </citation>
    <scope>NUCLEOTIDE SEQUENCE [LARGE SCALE GENOMIC DNA]</scope>
    <source>
        <strain evidence="5">JCM 30346</strain>
    </source>
</reference>
<evidence type="ECO:0000256" key="1">
    <source>
        <dbReference type="PROSITE-ProRule" id="PRU01251"/>
    </source>
</evidence>
<dbReference type="InterPro" id="IPR044217">
    <property type="entry name" value="CLPT1/2"/>
</dbReference>
<comment type="caution">
    <text evidence="4">The sequence shown here is derived from an EMBL/GenBank/DDBJ whole genome shotgun (WGS) entry which is preliminary data.</text>
</comment>
<dbReference type="Pfam" id="PF02861">
    <property type="entry name" value="Clp_N"/>
    <property type="match status" value="1"/>
</dbReference>
<feature type="compositionally biased region" description="Pro residues" evidence="2">
    <location>
        <begin position="192"/>
        <end position="205"/>
    </location>
</feature>
<evidence type="ECO:0000259" key="3">
    <source>
        <dbReference type="PROSITE" id="PS51903"/>
    </source>
</evidence>
<protein>
    <submittedName>
        <fullName evidence="4">Clp protease N-terminal domain-containing protein</fullName>
    </submittedName>
</protein>
<dbReference type="SUPFAM" id="SSF81923">
    <property type="entry name" value="Double Clp-N motif"/>
    <property type="match status" value="1"/>
</dbReference>
<keyword evidence="5" id="KW-1185">Reference proteome</keyword>
<keyword evidence="4" id="KW-0378">Hydrolase</keyword>
<evidence type="ECO:0000313" key="4">
    <source>
        <dbReference type="EMBL" id="MFC6083359.1"/>
    </source>
</evidence>
<evidence type="ECO:0000313" key="5">
    <source>
        <dbReference type="Proteomes" id="UP001596137"/>
    </source>
</evidence>
<dbReference type="InterPro" id="IPR004176">
    <property type="entry name" value="Clp_R_N"/>
</dbReference>
<dbReference type="EMBL" id="JBHSRF010000027">
    <property type="protein sequence ID" value="MFC6083359.1"/>
    <property type="molecule type" value="Genomic_DNA"/>
</dbReference>
<gene>
    <name evidence="4" type="ORF">ACFP1K_19455</name>
</gene>
<accession>A0ABW1NJ07</accession>
<feature type="region of interest" description="Disordered" evidence="2">
    <location>
        <begin position="186"/>
        <end position="222"/>
    </location>
</feature>
<dbReference type="InterPro" id="IPR036628">
    <property type="entry name" value="Clp_N_dom_sf"/>
</dbReference>
<evidence type="ECO:0000256" key="2">
    <source>
        <dbReference type="SAM" id="MobiDB-lite"/>
    </source>
</evidence>
<proteinExistence type="predicted"/>
<dbReference type="PROSITE" id="PS51903">
    <property type="entry name" value="CLP_R"/>
    <property type="match status" value="1"/>
</dbReference>
<dbReference type="RefSeq" id="WP_380755201.1">
    <property type="nucleotide sequence ID" value="NZ_JBHSRF010000027.1"/>
</dbReference>
<sequence>MFERFTDPARRVVVVAQEEARRLNHNVIGTEHILLGLLGEGNGLAGAVLREAGLSLEQVRAEVRELGGSAGDDEPAPHIPFGPRAKKVLELSLREAMQLHHNYIGTEHILLGLMREAQGTAVQILERHEVDFKRTRDAVVEEVSTLRARRLGGPLEETTSPLMMPPSYGARLERILESLDRIERRLDAYGIPPAPERPGRGPAPSPGEGTPDDEEGTGTAGA</sequence>
<dbReference type="Proteomes" id="UP001596137">
    <property type="component" value="Unassembled WGS sequence"/>
</dbReference>